<dbReference type="Gene3D" id="3.10.450.320">
    <property type="entry name" value="Mitochondrial import inner membrane translocase subunit Tim21"/>
    <property type="match status" value="1"/>
</dbReference>
<evidence type="ECO:0000256" key="8">
    <source>
        <dbReference type="RuleBase" id="RU367142"/>
    </source>
</evidence>
<name>A0A6A4YZD8_APHAT</name>
<sequence length="250" mass="28041">DMQDEKHTNDFCTTTRVMLPVRRVASLAVARASVATKNAPTLKKSNRFAVFPRRNFSESAKPNSAAHGEAAQTDAIVLTPYQKVAAGTQVGMWTAALGLASVCGYFIVRELFPGRMSPNSLFSEASDICLQNDLVVQRLGQPIRCYGKDFGSHKEGRRNFIEHVELNDKEGNKTRLRLVIRCIHIKFNLKGPNGKAEAWAEVNKDMPTGEFVYLIVRTYTGELIKIQDQRQILQADSEEEREAMRRLLGQ</sequence>
<proteinExistence type="inferred from homology"/>
<keyword evidence="7 8" id="KW-0472">Membrane</keyword>
<comment type="subunit">
    <text evidence="8">Component of the TIM23 complex.</text>
</comment>
<comment type="subcellular location">
    <subcellularLocation>
        <location evidence="8">Mitochondrion inner membrane</location>
        <topology evidence="8">Single-pass membrane protein</topology>
    </subcellularLocation>
    <subcellularLocation>
        <location evidence="1">Mitochondrion membrane</location>
        <topology evidence="1">Single-pass membrane protein</topology>
    </subcellularLocation>
</comment>
<keyword evidence="8" id="KW-0811">Translocation</keyword>
<dbReference type="InterPro" id="IPR038552">
    <property type="entry name" value="Tim21_IMS_sf"/>
</dbReference>
<feature type="non-terminal residue" evidence="9">
    <location>
        <position position="1"/>
    </location>
</feature>
<evidence type="ECO:0000256" key="7">
    <source>
        <dbReference type="ARBA" id="ARBA00023136"/>
    </source>
</evidence>
<dbReference type="PANTHER" id="PTHR13032">
    <property type="entry name" value="MITOCHONDRIAL IMPORT INNER MEMBRANE TRANSLOCASE SUBUNIT TIM21"/>
    <property type="match status" value="1"/>
</dbReference>
<dbReference type="GO" id="GO:0005744">
    <property type="term" value="C:TIM23 mitochondrial import inner membrane translocase complex"/>
    <property type="evidence" value="ECO:0007669"/>
    <property type="project" value="UniProtKB-UniRule"/>
</dbReference>
<keyword evidence="6 8" id="KW-0496">Mitochondrion</keyword>
<evidence type="ECO:0000256" key="1">
    <source>
        <dbReference type="ARBA" id="ARBA00004304"/>
    </source>
</evidence>
<evidence type="ECO:0000313" key="10">
    <source>
        <dbReference type="Proteomes" id="UP000469452"/>
    </source>
</evidence>
<dbReference type="Pfam" id="PF08294">
    <property type="entry name" value="TIM21"/>
    <property type="match status" value="1"/>
</dbReference>
<keyword evidence="8" id="KW-0813">Transport</keyword>
<comment type="caution">
    <text evidence="9">The sequence shown here is derived from an EMBL/GenBank/DDBJ whole genome shotgun (WGS) entry which is preliminary data.</text>
</comment>
<keyword evidence="8" id="KW-0653">Protein transport</keyword>
<accession>A0A6A4YZD8</accession>
<keyword evidence="5 8" id="KW-1133">Transmembrane helix</keyword>
<organism evidence="9 10">
    <name type="scientific">Aphanomyces astaci</name>
    <name type="common">Crayfish plague agent</name>
    <dbReference type="NCBI Taxonomy" id="112090"/>
    <lineage>
        <taxon>Eukaryota</taxon>
        <taxon>Sar</taxon>
        <taxon>Stramenopiles</taxon>
        <taxon>Oomycota</taxon>
        <taxon>Saprolegniomycetes</taxon>
        <taxon>Saprolegniales</taxon>
        <taxon>Verrucalvaceae</taxon>
        <taxon>Aphanomyces</taxon>
    </lineage>
</organism>
<keyword evidence="8" id="KW-0999">Mitochondrion inner membrane</keyword>
<keyword evidence="4" id="KW-0809">Transit peptide</keyword>
<dbReference type="EMBL" id="VJMI01021231">
    <property type="protein sequence ID" value="KAF0702227.1"/>
    <property type="molecule type" value="Genomic_DNA"/>
</dbReference>
<dbReference type="AlphaFoldDB" id="A0A6A4YZD8"/>
<comment type="similarity">
    <text evidence="2 8">Belongs to the TIM21 family.</text>
</comment>
<dbReference type="InterPro" id="IPR013261">
    <property type="entry name" value="Tim21"/>
</dbReference>
<dbReference type="Proteomes" id="UP000469452">
    <property type="component" value="Unassembled WGS sequence"/>
</dbReference>
<dbReference type="GO" id="GO:0030150">
    <property type="term" value="P:protein import into mitochondrial matrix"/>
    <property type="evidence" value="ECO:0007669"/>
    <property type="project" value="UniProtKB-UniRule"/>
</dbReference>
<keyword evidence="3 8" id="KW-0812">Transmembrane</keyword>
<evidence type="ECO:0000256" key="4">
    <source>
        <dbReference type="ARBA" id="ARBA00022946"/>
    </source>
</evidence>
<protein>
    <recommendedName>
        <fullName evidence="8">Mitochondrial import inner membrane translocase subunit Tim21</fullName>
    </recommendedName>
</protein>
<evidence type="ECO:0000313" key="9">
    <source>
        <dbReference type="EMBL" id="KAF0702227.1"/>
    </source>
</evidence>
<evidence type="ECO:0000256" key="5">
    <source>
        <dbReference type="ARBA" id="ARBA00022989"/>
    </source>
</evidence>
<comment type="function">
    <text evidence="8">Essential component of the TIM23 complex, a complex that mediates the translocation of transit peptide-containing proteins across the mitochondrial inner membrane.</text>
</comment>
<gene>
    <name evidence="9" type="ORF">AaE_016051</name>
</gene>
<reference evidence="9 10" key="1">
    <citation type="submission" date="2019-06" db="EMBL/GenBank/DDBJ databases">
        <title>Genomics analysis of Aphanomyces spp. identifies a new class of oomycete effector associated with host adaptation.</title>
        <authorList>
            <person name="Gaulin E."/>
        </authorList>
    </citation>
    <scope>NUCLEOTIDE SEQUENCE [LARGE SCALE GENOMIC DNA]</scope>
    <source>
        <strain evidence="9 10">E</strain>
    </source>
</reference>
<dbReference type="VEuPathDB" id="FungiDB:H257_01272"/>
<dbReference type="PANTHER" id="PTHR13032:SF6">
    <property type="entry name" value="MITOCHONDRIAL IMPORT INNER MEMBRANE TRANSLOCASE SUBUNIT TIM21"/>
    <property type="match status" value="1"/>
</dbReference>
<feature type="transmembrane region" description="Helical" evidence="8">
    <location>
        <begin position="90"/>
        <end position="108"/>
    </location>
</feature>
<evidence type="ECO:0000256" key="2">
    <source>
        <dbReference type="ARBA" id="ARBA00010867"/>
    </source>
</evidence>
<evidence type="ECO:0000256" key="3">
    <source>
        <dbReference type="ARBA" id="ARBA00022692"/>
    </source>
</evidence>
<evidence type="ECO:0000256" key="6">
    <source>
        <dbReference type="ARBA" id="ARBA00023128"/>
    </source>
</evidence>